<gene>
    <name evidence="10" type="ORF">EQM13_09910</name>
</gene>
<keyword evidence="11" id="KW-1185">Reference proteome</keyword>
<evidence type="ECO:0000256" key="6">
    <source>
        <dbReference type="ARBA" id="ARBA00022692"/>
    </source>
</evidence>
<dbReference type="Pfam" id="PF03613">
    <property type="entry name" value="EIID-AGA"/>
    <property type="match status" value="1"/>
</dbReference>
<evidence type="ECO:0000256" key="5">
    <source>
        <dbReference type="ARBA" id="ARBA00022683"/>
    </source>
</evidence>
<reference evidence="11" key="1">
    <citation type="submission" date="2019-01" db="EMBL/GenBank/DDBJ databases">
        <title>Draft genomes of a novel of Sporanaerobacter strains.</title>
        <authorList>
            <person name="Ma S."/>
        </authorList>
    </citation>
    <scope>NUCLEOTIDE SEQUENCE [LARGE SCALE GENOMIC DNA]</scope>
    <source>
        <strain evidence="11">NJN-17</strain>
    </source>
</reference>
<dbReference type="GO" id="GO:0005886">
    <property type="term" value="C:plasma membrane"/>
    <property type="evidence" value="ECO:0007669"/>
    <property type="project" value="UniProtKB-SubCell"/>
</dbReference>
<keyword evidence="2" id="KW-0813">Transport</keyword>
<dbReference type="PANTHER" id="PTHR32502:SF5">
    <property type="entry name" value="N-ACETYLGALACTOSAMINE PERMEASE IID COMPONENT-RELATED"/>
    <property type="match status" value="1"/>
</dbReference>
<keyword evidence="3" id="KW-1003">Cell membrane</keyword>
<dbReference type="GO" id="GO:0009401">
    <property type="term" value="P:phosphoenolpyruvate-dependent sugar phosphotransferase system"/>
    <property type="evidence" value="ECO:0007669"/>
    <property type="project" value="UniProtKB-KW"/>
</dbReference>
<keyword evidence="4" id="KW-0762">Sugar transport</keyword>
<dbReference type="PROSITE" id="PS51257">
    <property type="entry name" value="PROKAR_LIPOPROTEIN"/>
    <property type="match status" value="1"/>
</dbReference>
<keyword evidence="7 9" id="KW-1133">Transmembrane helix</keyword>
<proteinExistence type="predicted"/>
<dbReference type="PROSITE" id="PS51108">
    <property type="entry name" value="PTS_EIID"/>
    <property type="match status" value="1"/>
</dbReference>
<feature type="transmembrane region" description="Helical" evidence="9">
    <location>
        <begin position="455"/>
        <end position="475"/>
    </location>
</feature>
<dbReference type="InterPro" id="IPR050303">
    <property type="entry name" value="GatZ_KbaZ_carbometab"/>
</dbReference>
<evidence type="ECO:0000313" key="10">
    <source>
        <dbReference type="EMBL" id="QAT61885.1"/>
    </source>
</evidence>
<dbReference type="EMBL" id="CP035282">
    <property type="protein sequence ID" value="QAT61885.1"/>
    <property type="molecule type" value="Genomic_DNA"/>
</dbReference>
<feature type="transmembrane region" description="Helical" evidence="9">
    <location>
        <begin position="181"/>
        <end position="204"/>
    </location>
</feature>
<feature type="transmembrane region" description="Helical" evidence="9">
    <location>
        <begin position="216"/>
        <end position="244"/>
    </location>
</feature>
<dbReference type="InterPro" id="IPR004700">
    <property type="entry name" value="PTS_IIC_man"/>
</dbReference>
<keyword evidence="8 9" id="KW-0472">Membrane</keyword>
<dbReference type="PROSITE" id="PS51106">
    <property type="entry name" value="PTS_EIIC_TYPE_4"/>
    <property type="match status" value="1"/>
</dbReference>
<keyword evidence="6 9" id="KW-0812">Transmembrane</keyword>
<evidence type="ECO:0000313" key="11">
    <source>
        <dbReference type="Proteomes" id="UP000287969"/>
    </source>
</evidence>
<organism evidence="10 11">
    <name type="scientific">Acidilutibacter cellobiosedens</name>
    <dbReference type="NCBI Taxonomy" id="2507161"/>
    <lineage>
        <taxon>Bacteria</taxon>
        <taxon>Bacillati</taxon>
        <taxon>Bacillota</taxon>
        <taxon>Tissierellia</taxon>
        <taxon>Tissierellales</taxon>
        <taxon>Acidilutibacteraceae</taxon>
        <taxon>Acidilutibacter</taxon>
    </lineage>
</organism>
<dbReference type="Proteomes" id="UP000287969">
    <property type="component" value="Chromosome"/>
</dbReference>
<feature type="transmembrane region" description="Helical" evidence="9">
    <location>
        <begin position="526"/>
        <end position="543"/>
    </location>
</feature>
<evidence type="ECO:0000256" key="9">
    <source>
        <dbReference type="SAM" id="Phobius"/>
    </source>
</evidence>
<evidence type="ECO:0000256" key="3">
    <source>
        <dbReference type="ARBA" id="ARBA00022475"/>
    </source>
</evidence>
<dbReference type="Pfam" id="PF03609">
    <property type="entry name" value="EII-Sor"/>
    <property type="match status" value="1"/>
</dbReference>
<feature type="transmembrane region" description="Helical" evidence="9">
    <location>
        <begin position="409"/>
        <end position="434"/>
    </location>
</feature>
<feature type="transmembrane region" description="Helical" evidence="9">
    <location>
        <begin position="43"/>
        <end position="70"/>
    </location>
</feature>
<evidence type="ECO:0000256" key="8">
    <source>
        <dbReference type="ARBA" id="ARBA00023136"/>
    </source>
</evidence>
<keyword evidence="5" id="KW-0598">Phosphotransferase system</keyword>
<dbReference type="KEGG" id="spoa:EQM13_09910"/>
<protein>
    <submittedName>
        <fullName evidence="10">Uncharacterized protein</fullName>
    </submittedName>
</protein>
<evidence type="ECO:0000256" key="2">
    <source>
        <dbReference type="ARBA" id="ARBA00022448"/>
    </source>
</evidence>
<name>A0A410QD18_9FIRM</name>
<accession>A0A410QD18</accession>
<dbReference type="InterPro" id="IPR004704">
    <property type="entry name" value="PTS_IID_man"/>
</dbReference>
<dbReference type="AlphaFoldDB" id="A0A410QD18"/>
<comment type="subcellular location">
    <subcellularLocation>
        <location evidence="1">Cell membrane</location>
        <topology evidence="1">Multi-pass membrane protein</topology>
    </subcellularLocation>
</comment>
<evidence type="ECO:0000256" key="7">
    <source>
        <dbReference type="ARBA" id="ARBA00022989"/>
    </source>
</evidence>
<evidence type="ECO:0000256" key="4">
    <source>
        <dbReference type="ARBA" id="ARBA00022597"/>
    </source>
</evidence>
<feature type="transmembrane region" description="Helical" evidence="9">
    <location>
        <begin position="101"/>
        <end position="119"/>
    </location>
</feature>
<feature type="transmembrane region" description="Helical" evidence="9">
    <location>
        <begin position="12"/>
        <end position="31"/>
    </location>
</feature>
<sequence>MKRIGGKDMTVLQSILLGGCYWLSSIYLGTITESFFRFPLCNVLLVGLILGDVPTAMIIGATIMPAYLAFINAGSVAPADQAAAGIVPATCVIAYGMNPDVAIALAVPVSLLFAQLWTLNKSLYSFWYSFADKCAEKLNFKGITLAHIVFPAVQKIITMWIPMSLILYFGGSWLSNAASVLPATVTAGLGVVSKAMPAIGFAMVMKMIGRSDLMPFFFVGFFFVQYTQVGTMVVAIVAIFIAYLDYRYGTKDNNNEEGIFDLLKKRNDERSEEYKVVTKKDITTCYHRWWITAFMSDGFERMKGLCFAWSILPILRKVYKDKPDELRKAIQRHLLFYNTEASIGGTLIEGIVISMEEQKARGEDVPEETVINVKNALMGPFAGIGDTINLVNLRPLILSLFVAYGLKGYWWAAVVPILILLAITQFEGYNLVHLGYRLGTRAASNLLQSGQIQKIISFFGVLGLFAMGGMSASMVKVTLGIMIPTGGTPLNLQTGLLDAILPGIPVLVVILLLYKYLKKGGKMLNAMLALLVGTFILGFLGILV</sequence>
<evidence type="ECO:0000256" key="1">
    <source>
        <dbReference type="ARBA" id="ARBA00004651"/>
    </source>
</evidence>
<dbReference type="PANTHER" id="PTHR32502">
    <property type="entry name" value="N-ACETYLGALACTOSAMINE PERMEASE II COMPONENT-RELATED"/>
    <property type="match status" value="1"/>
</dbReference>
<dbReference type="OrthoDB" id="9795582at2"/>
<feature type="transmembrane region" description="Helical" evidence="9">
    <location>
        <begin position="495"/>
        <end position="514"/>
    </location>
</feature>